<name>A0A1C3P8Z3_9ACTN</name>
<dbReference type="AlphaFoldDB" id="A0A1C3P8Z3"/>
<evidence type="ECO:0000313" key="3">
    <source>
        <dbReference type="Proteomes" id="UP000199013"/>
    </source>
</evidence>
<accession>A0A1C3P8Z3</accession>
<evidence type="ECO:0000256" key="1">
    <source>
        <dbReference type="SAM" id="MobiDB-lite"/>
    </source>
</evidence>
<evidence type="ECO:0008006" key="4">
    <source>
        <dbReference type="Google" id="ProtNLM"/>
    </source>
</evidence>
<evidence type="ECO:0000313" key="2">
    <source>
        <dbReference type="EMBL" id="SBW26305.1"/>
    </source>
</evidence>
<sequence length="324" mass="35410">MPFAPSRTAARLAERFGPAQLAGIETGLAEIARRYLDRLPAQRRAELVLHRPTLDFDSSDVEVYGRKKRGVAYTYEGRRAGRPLLASWARTGLTLAADLLAGNQDPRPHVVGLLRRALRVLPGAVCAPPRVRADSGFFSAAFADAAVAASSYAPAGFSPGTYTIAWRVTVPAEEISADPCSRRRRTIPKGQLALVLKGVADHAWAVSFLVTNLPADEPEGIVAIEHWFRGRADVATAENPRGPVRASTARTRSSGKDCHTHRQRSVVRNSQPCRQRRWPAVPRRGRGRACSPRRRRASGTARGPGRCRRGSPPRCGSPNRRRPC</sequence>
<proteinExistence type="predicted"/>
<feature type="compositionally biased region" description="Basic residues" evidence="1">
    <location>
        <begin position="283"/>
        <end position="297"/>
    </location>
</feature>
<dbReference type="Proteomes" id="UP000199013">
    <property type="component" value="Unassembled WGS sequence"/>
</dbReference>
<gene>
    <name evidence="2" type="ORF">FDG2_4848</name>
</gene>
<protein>
    <recommendedName>
        <fullName evidence="4">Transposase DDE domain-containing protein</fullName>
    </recommendedName>
</protein>
<keyword evidence="3" id="KW-1185">Reference proteome</keyword>
<feature type="region of interest" description="Disordered" evidence="1">
    <location>
        <begin position="238"/>
        <end position="324"/>
    </location>
</feature>
<dbReference type="EMBL" id="FLUV01002038">
    <property type="protein sequence ID" value="SBW26305.1"/>
    <property type="molecule type" value="Genomic_DNA"/>
</dbReference>
<organism evidence="2 3">
    <name type="scientific">Candidatus Protofrankia californiensis</name>
    <dbReference type="NCBI Taxonomy" id="1839754"/>
    <lineage>
        <taxon>Bacteria</taxon>
        <taxon>Bacillati</taxon>
        <taxon>Actinomycetota</taxon>
        <taxon>Actinomycetes</taxon>
        <taxon>Frankiales</taxon>
        <taxon>Frankiaceae</taxon>
        <taxon>Protofrankia</taxon>
    </lineage>
</organism>
<reference evidence="3" key="1">
    <citation type="submission" date="2016-02" db="EMBL/GenBank/DDBJ databases">
        <authorList>
            <person name="Wibberg D."/>
        </authorList>
    </citation>
    <scope>NUCLEOTIDE SEQUENCE [LARGE SCALE GENOMIC DNA]</scope>
</reference>